<accession>A0A2J6QVV8</accession>
<evidence type="ECO:0000313" key="1">
    <source>
        <dbReference type="EMBL" id="PMD30391.1"/>
    </source>
</evidence>
<evidence type="ECO:0008006" key="3">
    <source>
        <dbReference type="Google" id="ProtNLM"/>
    </source>
</evidence>
<sequence>MIRAYILFAKEAKSLDSSSKDPLAPIIFTGERIRGTLSICHVPTEESIFDTVQILLRGDITTVAHIKASIYNRTEKPLIRSITLPLVFNGMDMKSGSQQLPPSIRIIQPASKKSSISSHRSTPRVCDVAYYIEARLFLKGHLVCGASREIILMPVAVMPPPIEPGDLKNEYRLFTSSELGISWRRKHSLMVSISSSEPRPLSFSIPSAKDEILSTELVLAFSARPMLSDNETENLARPEVTECNLAITLEATTYFLRREEESALSVVEARDTPFSVVKTAKFKSQRMKVRLQNWDRAKSTTCWETAVRVPVHLPADAPQLPSFFAGLVSRRYAFLIEAKLSSESGSCLHDRLKLKVPVQVVHAPVVTELGDDEELDCTTESPIYVP</sequence>
<dbReference type="OrthoDB" id="3431975at2759"/>
<protein>
    <recommendedName>
        <fullName evidence="3">Arrestin C-terminal-like domain-containing protein</fullName>
    </recommendedName>
</protein>
<dbReference type="EMBL" id="KZ613967">
    <property type="protein sequence ID" value="PMD30391.1"/>
    <property type="molecule type" value="Genomic_DNA"/>
</dbReference>
<dbReference type="Proteomes" id="UP000235786">
    <property type="component" value="Unassembled WGS sequence"/>
</dbReference>
<gene>
    <name evidence="1" type="ORF">L207DRAFT_614243</name>
</gene>
<proteinExistence type="predicted"/>
<dbReference type="AlphaFoldDB" id="A0A2J6QVV8"/>
<reference evidence="1 2" key="1">
    <citation type="submission" date="2016-04" db="EMBL/GenBank/DDBJ databases">
        <title>A degradative enzymes factory behind the ericoid mycorrhizal symbiosis.</title>
        <authorList>
            <consortium name="DOE Joint Genome Institute"/>
            <person name="Martino E."/>
            <person name="Morin E."/>
            <person name="Grelet G."/>
            <person name="Kuo A."/>
            <person name="Kohler A."/>
            <person name="Daghino S."/>
            <person name="Barry K."/>
            <person name="Choi C."/>
            <person name="Cichocki N."/>
            <person name="Clum A."/>
            <person name="Copeland A."/>
            <person name="Hainaut M."/>
            <person name="Haridas S."/>
            <person name="Labutti K."/>
            <person name="Lindquist E."/>
            <person name="Lipzen A."/>
            <person name="Khouja H.-R."/>
            <person name="Murat C."/>
            <person name="Ohm R."/>
            <person name="Olson A."/>
            <person name="Spatafora J."/>
            <person name="Veneault-Fourrey C."/>
            <person name="Henrissat B."/>
            <person name="Grigoriev I."/>
            <person name="Martin F."/>
            <person name="Perotto S."/>
        </authorList>
    </citation>
    <scope>NUCLEOTIDE SEQUENCE [LARGE SCALE GENOMIC DNA]</scope>
    <source>
        <strain evidence="1 2">F</strain>
    </source>
</reference>
<keyword evidence="2" id="KW-1185">Reference proteome</keyword>
<organism evidence="1 2">
    <name type="scientific">Hyaloscypha variabilis (strain UAMH 11265 / GT02V1 / F)</name>
    <name type="common">Meliniomyces variabilis</name>
    <dbReference type="NCBI Taxonomy" id="1149755"/>
    <lineage>
        <taxon>Eukaryota</taxon>
        <taxon>Fungi</taxon>
        <taxon>Dikarya</taxon>
        <taxon>Ascomycota</taxon>
        <taxon>Pezizomycotina</taxon>
        <taxon>Leotiomycetes</taxon>
        <taxon>Helotiales</taxon>
        <taxon>Hyaloscyphaceae</taxon>
        <taxon>Hyaloscypha</taxon>
        <taxon>Hyaloscypha variabilis</taxon>
    </lineage>
</organism>
<name>A0A2J6QVV8_HYAVF</name>
<evidence type="ECO:0000313" key="2">
    <source>
        <dbReference type="Proteomes" id="UP000235786"/>
    </source>
</evidence>